<evidence type="ECO:0000313" key="3">
    <source>
        <dbReference type="Proteomes" id="UP000886653"/>
    </source>
</evidence>
<accession>A0A9P6NR45</accession>
<keyword evidence="3" id="KW-1185">Reference proteome</keyword>
<proteinExistence type="predicted"/>
<comment type="caution">
    <text evidence="2">The sequence shown here is derived from an EMBL/GenBank/DDBJ whole genome shotgun (WGS) entry which is preliminary data.</text>
</comment>
<keyword evidence="1" id="KW-0732">Signal</keyword>
<protein>
    <submittedName>
        <fullName evidence="2">Uncharacterized protein</fullName>
    </submittedName>
</protein>
<name>A0A9P6NR45_9BASI</name>
<feature type="chain" id="PRO_5040430698" evidence="1">
    <location>
        <begin position="28"/>
        <end position="160"/>
    </location>
</feature>
<sequence length="160" mass="16886">MQWRCISIGHLISLVYLIYLTLSEVLAVYPSPSRGPSGTLLSPSDGFLTSGPGGTARLPIQYVPVNATNAFTIGIDACLVPIYTRSTPFGSQNVTLIAGGLTAKVEEQGALIQGVFATLSACGEFTLNITEHQLYRNEVIQFQSAAVKVSITCSPVPAAP</sequence>
<evidence type="ECO:0000256" key="1">
    <source>
        <dbReference type="SAM" id="SignalP"/>
    </source>
</evidence>
<dbReference type="Proteomes" id="UP000886653">
    <property type="component" value="Unassembled WGS sequence"/>
</dbReference>
<feature type="signal peptide" evidence="1">
    <location>
        <begin position="1"/>
        <end position="27"/>
    </location>
</feature>
<dbReference type="EMBL" id="MU167222">
    <property type="protein sequence ID" value="KAG0150132.1"/>
    <property type="molecule type" value="Genomic_DNA"/>
</dbReference>
<dbReference type="AlphaFoldDB" id="A0A9P6NR45"/>
<evidence type="ECO:0000313" key="2">
    <source>
        <dbReference type="EMBL" id="KAG0150132.1"/>
    </source>
</evidence>
<reference evidence="2" key="1">
    <citation type="submission" date="2013-11" db="EMBL/GenBank/DDBJ databases">
        <title>Genome sequence of the fusiform rust pathogen reveals effectors for host alternation and coevolution with pine.</title>
        <authorList>
            <consortium name="DOE Joint Genome Institute"/>
            <person name="Smith K."/>
            <person name="Pendleton A."/>
            <person name="Kubisiak T."/>
            <person name="Anderson C."/>
            <person name="Salamov A."/>
            <person name="Aerts A."/>
            <person name="Riley R."/>
            <person name="Clum A."/>
            <person name="Lindquist E."/>
            <person name="Ence D."/>
            <person name="Campbell M."/>
            <person name="Kronenberg Z."/>
            <person name="Feau N."/>
            <person name="Dhillon B."/>
            <person name="Hamelin R."/>
            <person name="Burleigh J."/>
            <person name="Smith J."/>
            <person name="Yandell M."/>
            <person name="Nelson C."/>
            <person name="Grigoriev I."/>
            <person name="Davis J."/>
        </authorList>
    </citation>
    <scope>NUCLEOTIDE SEQUENCE</scope>
    <source>
        <strain evidence="2">G11</strain>
    </source>
</reference>
<gene>
    <name evidence="2" type="ORF">CROQUDRAFT_130891</name>
</gene>
<organism evidence="2 3">
    <name type="scientific">Cronartium quercuum f. sp. fusiforme G11</name>
    <dbReference type="NCBI Taxonomy" id="708437"/>
    <lineage>
        <taxon>Eukaryota</taxon>
        <taxon>Fungi</taxon>
        <taxon>Dikarya</taxon>
        <taxon>Basidiomycota</taxon>
        <taxon>Pucciniomycotina</taxon>
        <taxon>Pucciniomycetes</taxon>
        <taxon>Pucciniales</taxon>
        <taxon>Coleosporiaceae</taxon>
        <taxon>Cronartium</taxon>
    </lineage>
</organism>